<feature type="transmembrane region" description="Helical" evidence="6">
    <location>
        <begin position="81"/>
        <end position="99"/>
    </location>
</feature>
<dbReference type="EMBL" id="UGUY01000001">
    <property type="protein sequence ID" value="SUD69177.1"/>
    <property type="molecule type" value="Genomic_DNA"/>
</dbReference>
<dbReference type="GO" id="GO:0016020">
    <property type="term" value="C:membrane"/>
    <property type="evidence" value="ECO:0007669"/>
    <property type="project" value="UniProtKB-SubCell"/>
</dbReference>
<evidence type="ECO:0000256" key="1">
    <source>
        <dbReference type="ARBA" id="ARBA00004141"/>
    </source>
</evidence>
<feature type="transmembrane region" description="Helical" evidence="6">
    <location>
        <begin position="389"/>
        <end position="411"/>
    </location>
</feature>
<keyword evidence="2 6" id="KW-0812">Transmembrane</keyword>
<evidence type="ECO:0000259" key="7">
    <source>
        <dbReference type="PROSITE" id="PS50850"/>
    </source>
</evidence>
<dbReference type="Proteomes" id="UP000254602">
    <property type="component" value="Unassembled WGS sequence"/>
</dbReference>
<comment type="similarity">
    <text evidence="5">Belongs to the major facilitator superfamily. Phthalate permease family.</text>
</comment>
<dbReference type="InterPro" id="IPR020846">
    <property type="entry name" value="MFS_dom"/>
</dbReference>
<organism evidence="8 9">
    <name type="scientific">Pseudomonas putida</name>
    <name type="common">Arthrobacter siderocapsulatus</name>
    <dbReference type="NCBI Taxonomy" id="303"/>
    <lineage>
        <taxon>Bacteria</taxon>
        <taxon>Pseudomonadati</taxon>
        <taxon>Pseudomonadota</taxon>
        <taxon>Gammaproteobacteria</taxon>
        <taxon>Pseudomonadales</taxon>
        <taxon>Pseudomonadaceae</taxon>
        <taxon>Pseudomonas</taxon>
    </lineage>
</organism>
<dbReference type="Gene3D" id="1.20.1250.20">
    <property type="entry name" value="MFS general substrate transporter like domains"/>
    <property type="match status" value="2"/>
</dbReference>
<name>A0A379KP73_PSEPU</name>
<feature type="transmembrane region" description="Helical" evidence="6">
    <location>
        <begin position="291"/>
        <end position="313"/>
    </location>
</feature>
<feature type="transmembrane region" description="Helical" evidence="6">
    <location>
        <begin position="319"/>
        <end position="343"/>
    </location>
</feature>
<sequence length="438" mass="46399">MTVDASLPNPRTAWMVAVLLALLMLVNFLDKVVIGLVAVPMSAELGLTATEFGLIGGALHWFFALSAVVGGFMANRRPTRTLLLGMGLFWAVIQLPMLFATSLWAIVACRVLLGIGEGPASPVATHALYKWFPNDRRNLPVALLHAGSAMGLLVAGAMIPWVSLHYGWRTNFIILSLIGLVWCLLWWRLGQEGTLERLRASQLKSDEPAIPYRKLLSDPSVMGNYLCHFAANWSLALTLTWVPSYLQVGLGIDPLQTGRIFVMFVVVTTPLSLLMAWLSQRLMRRGVSSRVARGVFVSLCLILAGLLSASLMLPGLSTAVRVGALTLSGGLALVMYSVGPAMLAEFTPTAQRGGVLAIGNGIASLAGLAAPVITGVLVQGAGAEHPAGYAQGFLVCGAVLVVAGLAGLVTLNPQRTLKRLGEPVAVEHGVPARSQTAS</sequence>
<dbReference type="PANTHER" id="PTHR11662">
    <property type="entry name" value="SOLUTE CARRIER FAMILY 17"/>
    <property type="match status" value="1"/>
</dbReference>
<evidence type="ECO:0000256" key="5">
    <source>
        <dbReference type="ARBA" id="ARBA00038514"/>
    </source>
</evidence>
<evidence type="ECO:0000313" key="9">
    <source>
        <dbReference type="Proteomes" id="UP000254602"/>
    </source>
</evidence>
<dbReference type="Pfam" id="PF07690">
    <property type="entry name" value="MFS_1"/>
    <property type="match status" value="1"/>
</dbReference>
<feature type="transmembrane region" description="Helical" evidence="6">
    <location>
        <begin position="52"/>
        <end position="74"/>
    </location>
</feature>
<dbReference type="InterPro" id="IPR011701">
    <property type="entry name" value="MFS"/>
</dbReference>
<reference evidence="8 9" key="1">
    <citation type="submission" date="2018-06" db="EMBL/GenBank/DDBJ databases">
        <authorList>
            <consortium name="Pathogen Informatics"/>
            <person name="Doyle S."/>
        </authorList>
    </citation>
    <scope>NUCLEOTIDE SEQUENCE [LARGE SCALE GENOMIC DNA]</scope>
    <source>
        <strain evidence="8 9">NCTC7914</strain>
    </source>
</reference>
<dbReference type="SUPFAM" id="SSF103473">
    <property type="entry name" value="MFS general substrate transporter"/>
    <property type="match status" value="1"/>
</dbReference>
<keyword evidence="3 6" id="KW-1133">Transmembrane helix</keyword>
<gene>
    <name evidence="8" type="primary">dgoT</name>
    <name evidence="8" type="ORF">NCTC7914_03317</name>
</gene>
<feature type="transmembrane region" description="Helical" evidence="6">
    <location>
        <begin position="141"/>
        <end position="162"/>
    </location>
</feature>
<comment type="subcellular location">
    <subcellularLocation>
        <location evidence="1">Membrane</location>
        <topology evidence="1">Multi-pass membrane protein</topology>
    </subcellularLocation>
</comment>
<dbReference type="InterPro" id="IPR036259">
    <property type="entry name" value="MFS_trans_sf"/>
</dbReference>
<dbReference type="AlphaFoldDB" id="A0A379KP73"/>
<evidence type="ECO:0000256" key="4">
    <source>
        <dbReference type="ARBA" id="ARBA00023136"/>
    </source>
</evidence>
<keyword evidence="4 6" id="KW-0472">Membrane</keyword>
<dbReference type="PANTHER" id="PTHR11662:SF450">
    <property type="entry name" value="BLR1003 PROTEIN"/>
    <property type="match status" value="1"/>
</dbReference>
<feature type="transmembrane region" description="Helical" evidence="6">
    <location>
        <begin position="355"/>
        <end position="377"/>
    </location>
</feature>
<evidence type="ECO:0000256" key="6">
    <source>
        <dbReference type="SAM" id="Phobius"/>
    </source>
</evidence>
<feature type="transmembrane region" description="Helical" evidence="6">
    <location>
        <begin position="223"/>
        <end position="246"/>
    </location>
</feature>
<evidence type="ECO:0000256" key="2">
    <source>
        <dbReference type="ARBA" id="ARBA00022692"/>
    </source>
</evidence>
<accession>A0A379KP73</accession>
<feature type="transmembrane region" description="Helical" evidence="6">
    <location>
        <begin position="12"/>
        <end position="40"/>
    </location>
</feature>
<feature type="domain" description="Major facilitator superfamily (MFS) profile" evidence="7">
    <location>
        <begin position="16"/>
        <end position="415"/>
    </location>
</feature>
<evidence type="ECO:0000313" key="8">
    <source>
        <dbReference type="EMBL" id="SUD69177.1"/>
    </source>
</evidence>
<dbReference type="GO" id="GO:0022857">
    <property type="term" value="F:transmembrane transporter activity"/>
    <property type="evidence" value="ECO:0007669"/>
    <property type="project" value="InterPro"/>
</dbReference>
<dbReference type="PROSITE" id="PS50850">
    <property type="entry name" value="MFS"/>
    <property type="match status" value="1"/>
</dbReference>
<feature type="transmembrane region" description="Helical" evidence="6">
    <location>
        <begin position="258"/>
        <end position="279"/>
    </location>
</feature>
<feature type="transmembrane region" description="Helical" evidence="6">
    <location>
        <begin position="168"/>
        <end position="189"/>
    </location>
</feature>
<protein>
    <submittedName>
        <fullName evidence="8">Major facilitator transporter</fullName>
    </submittedName>
</protein>
<dbReference type="InterPro" id="IPR050382">
    <property type="entry name" value="MFS_Na/Anion_cotransporter"/>
</dbReference>
<proteinExistence type="inferred from homology"/>
<evidence type="ECO:0000256" key="3">
    <source>
        <dbReference type="ARBA" id="ARBA00022989"/>
    </source>
</evidence>